<dbReference type="EMBL" id="BKCP01012737">
    <property type="protein sequence ID" value="GER56757.1"/>
    <property type="molecule type" value="Genomic_DNA"/>
</dbReference>
<dbReference type="AlphaFoldDB" id="A0A5A7RHQ7"/>
<evidence type="ECO:0000313" key="3">
    <source>
        <dbReference type="Proteomes" id="UP000325081"/>
    </source>
</evidence>
<sequence length="307" mass="34259">MEPFQETSVAVRITKNTLIIYKDHFSDAEEEQQRLSSPRAPPGSSKSKFFTRFATVCSIAAAANPIPGQILRPAPNGISSKSNPLKSTVESKNLSGMNLSGSCQHVGSCPMAHALIKTIVSGSISYPIKFTCSRAAWKYMATGGWARKVSLITALRYDILLMSSSVIPFLPFVIPRTSSCSLFITCGWRMSSVITHVRVLAEVSVPAPRTSCFPRDRLYIFDGYEVDRHARDLAFIYPEQYIHKVLLLTTLFLQVISNNITHNFIEFPRAFVEGRVEPVEPVDPSQPRHELPQREVEHEAHSTVHDL</sequence>
<dbReference type="Proteomes" id="UP000325081">
    <property type="component" value="Unassembled WGS sequence"/>
</dbReference>
<gene>
    <name evidence="2" type="ORF">STAS_34501</name>
</gene>
<dbReference type="OrthoDB" id="1813162at2759"/>
<evidence type="ECO:0000313" key="2">
    <source>
        <dbReference type="EMBL" id="GER56757.1"/>
    </source>
</evidence>
<feature type="region of interest" description="Disordered" evidence="1">
    <location>
        <begin position="279"/>
        <end position="307"/>
    </location>
</feature>
<evidence type="ECO:0000256" key="1">
    <source>
        <dbReference type="SAM" id="MobiDB-lite"/>
    </source>
</evidence>
<keyword evidence="3" id="KW-1185">Reference proteome</keyword>
<accession>A0A5A7RHQ7</accession>
<reference evidence="3" key="1">
    <citation type="journal article" date="2019" name="Curr. Biol.">
        <title>Genome Sequence of Striga asiatica Provides Insight into the Evolution of Plant Parasitism.</title>
        <authorList>
            <person name="Yoshida S."/>
            <person name="Kim S."/>
            <person name="Wafula E.K."/>
            <person name="Tanskanen J."/>
            <person name="Kim Y.M."/>
            <person name="Honaas L."/>
            <person name="Yang Z."/>
            <person name="Spallek T."/>
            <person name="Conn C.E."/>
            <person name="Ichihashi Y."/>
            <person name="Cheong K."/>
            <person name="Cui S."/>
            <person name="Der J.P."/>
            <person name="Gundlach H."/>
            <person name="Jiao Y."/>
            <person name="Hori C."/>
            <person name="Ishida J.K."/>
            <person name="Kasahara H."/>
            <person name="Kiba T."/>
            <person name="Kim M.S."/>
            <person name="Koo N."/>
            <person name="Laohavisit A."/>
            <person name="Lee Y.H."/>
            <person name="Lumba S."/>
            <person name="McCourt P."/>
            <person name="Mortimer J.C."/>
            <person name="Mutuku J.M."/>
            <person name="Nomura T."/>
            <person name="Sasaki-Sekimoto Y."/>
            <person name="Seto Y."/>
            <person name="Wang Y."/>
            <person name="Wakatake T."/>
            <person name="Sakakibara H."/>
            <person name="Demura T."/>
            <person name="Yamaguchi S."/>
            <person name="Yoneyama K."/>
            <person name="Manabe R.I."/>
            <person name="Nelson D.C."/>
            <person name="Schulman A.H."/>
            <person name="Timko M.P."/>
            <person name="dePamphilis C.W."/>
            <person name="Choi D."/>
            <person name="Shirasu K."/>
        </authorList>
    </citation>
    <scope>NUCLEOTIDE SEQUENCE [LARGE SCALE GENOMIC DNA]</scope>
    <source>
        <strain evidence="3">cv. UVA1</strain>
    </source>
</reference>
<proteinExistence type="predicted"/>
<comment type="caution">
    <text evidence="2">The sequence shown here is derived from an EMBL/GenBank/DDBJ whole genome shotgun (WGS) entry which is preliminary data.</text>
</comment>
<name>A0A5A7RHQ7_STRAF</name>
<protein>
    <submittedName>
        <fullName evidence="2">Bifunctional protein FolD</fullName>
    </submittedName>
</protein>
<organism evidence="2 3">
    <name type="scientific">Striga asiatica</name>
    <name type="common">Asiatic witchweed</name>
    <name type="synonym">Buchnera asiatica</name>
    <dbReference type="NCBI Taxonomy" id="4170"/>
    <lineage>
        <taxon>Eukaryota</taxon>
        <taxon>Viridiplantae</taxon>
        <taxon>Streptophyta</taxon>
        <taxon>Embryophyta</taxon>
        <taxon>Tracheophyta</taxon>
        <taxon>Spermatophyta</taxon>
        <taxon>Magnoliopsida</taxon>
        <taxon>eudicotyledons</taxon>
        <taxon>Gunneridae</taxon>
        <taxon>Pentapetalae</taxon>
        <taxon>asterids</taxon>
        <taxon>lamiids</taxon>
        <taxon>Lamiales</taxon>
        <taxon>Orobanchaceae</taxon>
        <taxon>Buchnereae</taxon>
        <taxon>Striga</taxon>
    </lineage>
</organism>
<feature type="compositionally biased region" description="Basic and acidic residues" evidence="1">
    <location>
        <begin position="286"/>
        <end position="307"/>
    </location>
</feature>